<feature type="compositionally biased region" description="Basic residues" evidence="1">
    <location>
        <begin position="156"/>
        <end position="167"/>
    </location>
</feature>
<dbReference type="Gramene" id="TraesCS5A03G0505700.2">
    <property type="protein sequence ID" value="TraesCS5A03G0505700.2.CDS"/>
    <property type="gene ID" value="TraesCS5A03G0505700"/>
</dbReference>
<dbReference type="Gramene" id="TraesLAC5A03G02616510.1">
    <property type="protein sequence ID" value="TraesLAC5A03G02616510.1"/>
    <property type="gene ID" value="TraesLAC5A03G02616510"/>
</dbReference>
<dbReference type="GO" id="GO:0009793">
    <property type="term" value="P:embryo development ending in seed dormancy"/>
    <property type="evidence" value="ECO:0000318"/>
    <property type="project" value="GO_Central"/>
</dbReference>
<dbReference type="STRING" id="4565.A0A3B6KHU7"/>
<dbReference type="GeneID" id="123103598"/>
<dbReference type="Gramene" id="TraesKAR5A01G0239070.1">
    <property type="protein sequence ID" value="cds.TraesKAR5A01G0239070.1"/>
    <property type="gene ID" value="TraesKAR5A01G0239070"/>
</dbReference>
<feature type="region of interest" description="Disordered" evidence="1">
    <location>
        <begin position="131"/>
        <end position="173"/>
    </location>
</feature>
<feature type="domain" description="Sacsin/Nov" evidence="3">
    <location>
        <begin position="859"/>
        <end position="957"/>
    </location>
</feature>
<dbReference type="EnsemblPlants" id="TraesCS5A02G191100.1">
    <property type="protein sequence ID" value="TraesCS5A02G191100.1"/>
    <property type="gene ID" value="TraesCS5A02G191100"/>
</dbReference>
<dbReference type="Gene3D" id="3.30.565.10">
    <property type="entry name" value="Histidine kinase-like ATPase, C-terminal domain"/>
    <property type="match status" value="1"/>
</dbReference>
<keyword evidence="5" id="KW-1185">Reference proteome</keyword>
<gene>
    <name evidence="4" type="primary">LOC123103598</name>
</gene>
<dbReference type="PANTHER" id="PTHR32387:SF18">
    <property type="entry name" value="PROTEIN NO VEIN C-TERMINAL DOMAIN-CONTAINING PROTEIN"/>
    <property type="match status" value="1"/>
</dbReference>
<dbReference type="Gramene" id="TraesJUL5A03G02683050.1">
    <property type="protein sequence ID" value="TraesJUL5A03G02683050.1"/>
    <property type="gene ID" value="TraesJUL5A03G02683050"/>
</dbReference>
<reference evidence="4" key="2">
    <citation type="submission" date="2018-10" db="UniProtKB">
        <authorList>
            <consortium name="EnsemblPlants"/>
        </authorList>
    </citation>
    <scope>IDENTIFICATION</scope>
</reference>
<feature type="domain" description="Protein NO VEIN C-terminal" evidence="2">
    <location>
        <begin position="2304"/>
        <end position="2389"/>
    </location>
</feature>
<dbReference type="Pfam" id="PF13020">
    <property type="entry name" value="NOV_C"/>
    <property type="match status" value="1"/>
</dbReference>
<dbReference type="Pfam" id="PF25794">
    <property type="entry name" value="SACS"/>
    <property type="match status" value="1"/>
</dbReference>
<accession>A0A3B6KHU7</accession>
<dbReference type="GO" id="GO:0010305">
    <property type="term" value="P:leaf vascular tissue pattern formation"/>
    <property type="evidence" value="ECO:0000318"/>
    <property type="project" value="GO_Central"/>
</dbReference>
<dbReference type="InterPro" id="IPR024975">
    <property type="entry name" value="NOV_C"/>
</dbReference>
<sequence length="2444" mass="272047">MVWTFGAGQGNGGRLGGGTAGFGAGAGPFAGNFGSGRDNAGQIVFGDGSGFGGRGGGGGPRFSQQAGSPAHLAAALSSGIVAGGGSQGGQITVEKVPGFRMRVDSDDDEMSDHDWPASWFRVVERPIKKQKHEEKPSLFSFQKQRDCPDSWSKLPSNKKKKKKKKQQQKHEEPYTLSLDELQEFIATWREPCLQHPVDRILESMLKTYDCDTVTPEQMNRVKTIFTQYPSIGLLNAAVRLIGAPLCPSLELDVPEGTDHKPGCSNEGSNKPRDSVPIDDVIKRTIAYFESNIGVSEGSLQLKNIFSLKKLHECESWVTSHFSAHQFSALGHGSFLEFLDRHVHHFPPNWSGFLNGELSSSSSLEVCVMHEQIEVLLCQAESNWLENGEFSVDSLLMLLKTQFPTITVDIVQNKLGGLIGTVEAQRKSMQTNTIKFSIALLQKRWSGILLGNGDVLGNDIAPQSYPSSVSSQEAIKCLLKAPFLSDLLLWSNWDMLFAPSLGSLIHWLVNTGPIQDLSCIVTRDGRFVRIDPSVTVEHFLEAVIQQSPFQVAVKLLSLLHIYNGSSNAPISLLKCYAQRAIDAIMNSNIDLTSTGSEGGTNMYEEVHTQIAEQHSFSSHYIGRIQGNPANTCVRKITSKSLLNIDHTLQLIAKFILDCLGHLPSEFWSLAADILLSGLRTVTKNCYSSILHACNETWQLCMLRNIGSSLGIAEWVEDCPTTCWTEDAYGNRETNSSSCHASAVSGGHPHKNTNMLTTTDDNMVVVNKRSKSSSRLEAIDDENMQVLDHDGSKADMAELLATNKPPAIEEINLEKAAVIIETIRQEEFGLDQTLSYTDSSLLKKQHARLGRALHCLSQELYSQDSHIILELIQNADDNTYLKDVEPTLAFVLQDDGIVVLNNETGFSADNIRALCDIGNSTKKGSNMGYIGNKGIGFKSVFRVIDAPEIHSNGFHVKFDITEGQIGFILPTAIPPFDTNPLSRILSPEDSYDACSSWKTCILLPFRSNFREGTGMCSVVSMFSDLDPSLLLFLHRLKCIKFKNMLSEKFLITRRKSLADGIVKISRGNETVSWLVVTKKLQGSLVRHDVCSTEIAMAFSLQETEDGEYEPYLKQQPVFAFLPLRNYGLKFILQGDFVLPSSREEVDTDSAWNQWLLSEFPSLFVSTQESFCALPCFRKCPGKAVTALMSFVPLPGEVHWFFSQLPHLILSKLRLTCCMVLEGSSLQWVHPCNTLRGWDEQARKILPDTILREHLHLGYLSKDVTVSDTLSRALGIHEYGPKVLTDVMSSICQTDGCIESLGLEWLCAWFVTLHSALLSQSSQDLPFRTNFESDTLCSLRKMQCIPLSDGSFSCIADGPIWLNCDLLDSPPGSKISMQSFPVLYSSLRIVSPHILSMSCKNSYIVEETRTNDLIDILLKVGVLKLSGHDIIKNHILVSLSNATDANPEEKMMTEYMSFIMLHLRAPCISCNPEKEEIVSELRKMPVLLTNNGYKCPADVPIHFSKHYGNSVDIGKLLQNVDMAWIELDTCYLTHHSSASLQFNLQSWRQFFEQLGVTDFVQVMEVEKNIFEADDFQNGTPFQGGIPETPYIVYDWESPELTTMLSILTSKNLRENCIYLLKVLDKYWNDCYSTKSRSLTNATDCGEKRKVDSSFMKCLRNFKWIASSMDEDLHYARDLFCDFKNVRSLLGSVAPYAKPLLSSTLLRKDIGFKTTVSHSDALLILNHWIASQTNFSARMDQMCKFYTFMSEGAASGEINIKRDFLPLCSIFTPLHGSPSTDSVTGRFMSSNDLYWHDPTGCCEKIYASILMKGNMFPRKMLSVAYPSLHEFFTETCGVPKIPTTSEYLEVLLRLSSVAVPSQVANHVFRVFVRWANDLHSRSYKMDDILFLKESLQKLETTVLPTLGCTWVSLHPSFGLVCWADDDELKQQFQNTREVEFIQFGVLSLDDKQKLDGRVAALMNIIGIPALSKVVYREPTHSGTGNNRGKASLLNWLLPYMQRYIYKMHGDTYNKFQQNEATKLSSLEVIVVEKLSYKYMLKGRDSSCEGRFECSCLLQGNILYATQEADSHSILLEISKLFFDGSVDLHFANFLHMVKTMSESGSAVEQIEFFIVNNQKVPPLPEQEPAWSFSSSFVAEEIFSPPTAELQPPDEPRRPLKRKKNPGIIESHPPNNPETAPDLETSYISQEEIKVNDIASSSELSKPVVCGPMEDTSVPIKIEGDHAVKENPTTEHILGIQSTMEVDDEPACLDLEAGSSPSLIDETELTDVDEKLADVAEDGSGSGAGTPGKATVHKPDERSRTGRLGEAAVHQYLAGQLGPSNVKWVNEEKESGLPYDIVITPEGGAAEYVEVKATVTSNKDWFHITPNEWQFALEKGDSFSIAHVVLKGSDKANIMMMKNPQKLCHQKVDDLNFALVMSKKYRKLNQISVSLKSDSKSPTPDESAS</sequence>
<dbReference type="Gramene" id="TraesWEE_scaffold_043493_01G000100.1">
    <property type="protein sequence ID" value="TraesWEE_scaffold_043493_01G000100.1"/>
    <property type="gene ID" value="TraesWEE_scaffold_043493_01G000100"/>
</dbReference>
<evidence type="ECO:0000259" key="3">
    <source>
        <dbReference type="Pfam" id="PF25794"/>
    </source>
</evidence>
<name>A0A3B6KHU7_WHEAT</name>
<feature type="region of interest" description="Disordered" evidence="1">
    <location>
        <begin position="2139"/>
        <end position="2177"/>
    </location>
</feature>
<dbReference type="InterPro" id="IPR058210">
    <property type="entry name" value="SACS/Nov_dom"/>
</dbReference>
<protein>
    <submittedName>
        <fullName evidence="4">Uncharacterized protein</fullName>
    </submittedName>
</protein>
<reference evidence="4" key="1">
    <citation type="submission" date="2018-08" db="EMBL/GenBank/DDBJ databases">
        <authorList>
            <person name="Rossello M."/>
        </authorList>
    </citation>
    <scope>NUCLEOTIDE SEQUENCE [LARGE SCALE GENOMIC DNA]</scope>
    <source>
        <strain evidence="4">cv. Chinese Spring</strain>
    </source>
</reference>
<dbReference type="Gramene" id="TraesARI5A03G02704850.1">
    <property type="protein sequence ID" value="TraesARI5A03G02704850.1"/>
    <property type="gene ID" value="TraesARI5A03G02704850"/>
</dbReference>
<dbReference type="GO" id="GO:0048364">
    <property type="term" value="P:root development"/>
    <property type="evidence" value="ECO:0000318"/>
    <property type="project" value="GO_Central"/>
</dbReference>
<dbReference type="OrthoDB" id="743335at2759"/>
<dbReference type="RefSeq" id="XP_044381174.1">
    <property type="nucleotide sequence ID" value="XM_044525239.1"/>
</dbReference>
<dbReference type="NCBIfam" id="NF047352">
    <property type="entry name" value="P_loop_sacsin"/>
    <property type="match status" value="1"/>
</dbReference>
<evidence type="ECO:0000256" key="1">
    <source>
        <dbReference type="SAM" id="MobiDB-lite"/>
    </source>
</evidence>
<evidence type="ECO:0000313" key="5">
    <source>
        <dbReference type="Proteomes" id="UP000019116"/>
    </source>
</evidence>
<dbReference type="InterPro" id="IPR052957">
    <property type="entry name" value="Auxin_embryo_med"/>
</dbReference>
<dbReference type="GO" id="GO:0005634">
    <property type="term" value="C:nucleus"/>
    <property type="evidence" value="ECO:0000318"/>
    <property type="project" value="GO_Central"/>
</dbReference>
<proteinExistence type="predicted"/>
<dbReference type="Gramene" id="TraesNOR5A03G02684470.1">
    <property type="protein sequence ID" value="TraesNOR5A03G02684470.1"/>
    <property type="gene ID" value="TraesNOR5A03G02684470"/>
</dbReference>
<dbReference type="Proteomes" id="UP000019116">
    <property type="component" value="Chromosome 5A"/>
</dbReference>
<dbReference type="Gramene" id="TraesCS5A02G191100.1">
    <property type="protein sequence ID" value="TraesCS5A02G191100.1"/>
    <property type="gene ID" value="TraesCS5A02G191100"/>
</dbReference>
<dbReference type="InterPro" id="IPR036890">
    <property type="entry name" value="HATPase_C_sf"/>
</dbReference>
<dbReference type="SUPFAM" id="SSF55874">
    <property type="entry name" value="ATPase domain of HSP90 chaperone/DNA topoisomerase II/histidine kinase"/>
    <property type="match status" value="1"/>
</dbReference>
<evidence type="ECO:0000259" key="2">
    <source>
        <dbReference type="Pfam" id="PF13020"/>
    </source>
</evidence>
<evidence type="ECO:0000313" key="4">
    <source>
        <dbReference type="EnsemblPlants" id="TraesCS5A02G191100.1"/>
    </source>
</evidence>
<dbReference type="PANTHER" id="PTHR32387">
    <property type="entry name" value="WU:FJ29H11"/>
    <property type="match status" value="1"/>
</dbReference>
<organism evidence="4">
    <name type="scientific">Triticum aestivum</name>
    <name type="common">Wheat</name>
    <dbReference type="NCBI Taxonomy" id="4565"/>
    <lineage>
        <taxon>Eukaryota</taxon>
        <taxon>Viridiplantae</taxon>
        <taxon>Streptophyta</taxon>
        <taxon>Embryophyta</taxon>
        <taxon>Tracheophyta</taxon>
        <taxon>Spermatophyta</taxon>
        <taxon>Magnoliopsida</taxon>
        <taxon>Liliopsida</taxon>
        <taxon>Poales</taxon>
        <taxon>Poaceae</taxon>
        <taxon>BOP clade</taxon>
        <taxon>Pooideae</taxon>
        <taxon>Triticodae</taxon>
        <taxon>Triticeae</taxon>
        <taxon>Triticinae</taxon>
        <taxon>Triticum</taxon>
    </lineage>
</organism>
<feature type="region of interest" description="Disordered" evidence="1">
    <location>
        <begin position="2275"/>
        <end position="2298"/>
    </location>
</feature>